<evidence type="ECO:0000256" key="10">
    <source>
        <dbReference type="ARBA" id="ARBA00057735"/>
    </source>
</evidence>
<dbReference type="InterPro" id="IPR018095">
    <property type="entry name" value="Thymidylate_kin_CS"/>
</dbReference>
<comment type="similarity">
    <text evidence="1 11">Belongs to the thymidylate kinase family.</text>
</comment>
<dbReference type="SUPFAM" id="SSF52540">
    <property type="entry name" value="P-loop containing nucleoside triphosphate hydrolases"/>
    <property type="match status" value="1"/>
</dbReference>
<dbReference type="OrthoDB" id="9774907at2"/>
<reference evidence="14" key="1">
    <citation type="submission" date="2016-10" db="EMBL/GenBank/DDBJ databases">
        <authorList>
            <person name="Varghese N."/>
            <person name="Submissions S."/>
        </authorList>
    </citation>
    <scope>NUCLEOTIDE SEQUENCE [LARGE SCALE GENOMIC DNA]</scope>
    <source>
        <strain evidence="14">DSM 13577</strain>
    </source>
</reference>
<dbReference type="GO" id="GO:0006235">
    <property type="term" value="P:dTTP biosynthetic process"/>
    <property type="evidence" value="ECO:0007669"/>
    <property type="project" value="UniProtKB-UniRule"/>
</dbReference>
<sequence length="199" mass="22512">MAKGKFIVIEGPDGVGKTTQSKLLCQFLHNKGIKYIYTREPGGTQIGDSIRELLLNPENKIVPIAECLLYASARAQLIEEVIKPALSKGYWVVSDRYLHSSIVYQGIGLSLGDNLVEEINKIATGGLMPDYTFLIDLETDIALSRITRTKDRIESRGLDYFQKVREGYHKLLNEYNMILIDGNKDIEELHREIISKLKI</sequence>
<dbReference type="Proteomes" id="UP000243819">
    <property type="component" value="Unassembled WGS sequence"/>
</dbReference>
<organism evidence="13 14">
    <name type="scientific">Anaerobranca gottschalkii DSM 13577</name>
    <dbReference type="NCBI Taxonomy" id="1120990"/>
    <lineage>
        <taxon>Bacteria</taxon>
        <taxon>Bacillati</taxon>
        <taxon>Bacillota</taxon>
        <taxon>Clostridia</taxon>
        <taxon>Eubacteriales</taxon>
        <taxon>Proteinivoracaceae</taxon>
        <taxon>Anaerobranca</taxon>
    </lineage>
</organism>
<evidence type="ECO:0000256" key="1">
    <source>
        <dbReference type="ARBA" id="ARBA00009776"/>
    </source>
</evidence>
<dbReference type="HAMAP" id="MF_00165">
    <property type="entry name" value="Thymidylate_kinase"/>
    <property type="match status" value="1"/>
</dbReference>
<dbReference type="EMBL" id="FOIF01000038">
    <property type="protein sequence ID" value="SET05066.1"/>
    <property type="molecule type" value="Genomic_DNA"/>
</dbReference>
<dbReference type="PANTHER" id="PTHR10344">
    <property type="entry name" value="THYMIDYLATE KINASE"/>
    <property type="match status" value="1"/>
</dbReference>
<keyword evidence="7 11" id="KW-0418">Kinase</keyword>
<evidence type="ECO:0000256" key="11">
    <source>
        <dbReference type="HAMAP-Rule" id="MF_00165"/>
    </source>
</evidence>
<dbReference type="InterPro" id="IPR027417">
    <property type="entry name" value="P-loop_NTPase"/>
</dbReference>
<keyword evidence="14" id="KW-1185">Reference proteome</keyword>
<dbReference type="STRING" id="1120990.SAMN03080614_10386"/>
<gene>
    <name evidence="11" type="primary">tmk</name>
    <name evidence="13" type="ORF">SAMN03080614_10386</name>
</gene>
<dbReference type="EC" id="2.7.4.9" evidence="2 11"/>
<comment type="function">
    <text evidence="10 11">Phosphorylation of dTMP to form dTDP in both de novo and salvage pathways of dTTP synthesis.</text>
</comment>
<keyword evidence="6 11" id="KW-0547">Nucleotide-binding</keyword>
<dbReference type="RefSeq" id="WP_091351101.1">
    <property type="nucleotide sequence ID" value="NZ_FOIF01000038.1"/>
</dbReference>
<dbReference type="AlphaFoldDB" id="A0A1I0BDP2"/>
<evidence type="ECO:0000256" key="4">
    <source>
        <dbReference type="ARBA" id="ARBA00022679"/>
    </source>
</evidence>
<dbReference type="Pfam" id="PF02223">
    <property type="entry name" value="Thymidylate_kin"/>
    <property type="match status" value="1"/>
</dbReference>
<dbReference type="GO" id="GO:0006233">
    <property type="term" value="P:dTDP biosynthetic process"/>
    <property type="evidence" value="ECO:0007669"/>
    <property type="project" value="InterPro"/>
</dbReference>
<dbReference type="InterPro" id="IPR018094">
    <property type="entry name" value="Thymidylate_kinase"/>
</dbReference>
<dbReference type="PROSITE" id="PS01331">
    <property type="entry name" value="THYMIDYLATE_KINASE"/>
    <property type="match status" value="1"/>
</dbReference>
<dbReference type="NCBIfam" id="TIGR00041">
    <property type="entry name" value="DTMP_kinase"/>
    <property type="match status" value="1"/>
</dbReference>
<evidence type="ECO:0000256" key="8">
    <source>
        <dbReference type="ARBA" id="ARBA00022840"/>
    </source>
</evidence>
<evidence type="ECO:0000256" key="7">
    <source>
        <dbReference type="ARBA" id="ARBA00022777"/>
    </source>
</evidence>
<dbReference type="GO" id="GO:0005829">
    <property type="term" value="C:cytosol"/>
    <property type="evidence" value="ECO:0007669"/>
    <property type="project" value="TreeGrafter"/>
</dbReference>
<dbReference type="PANTHER" id="PTHR10344:SF4">
    <property type="entry name" value="UMP-CMP KINASE 2, MITOCHONDRIAL"/>
    <property type="match status" value="1"/>
</dbReference>
<evidence type="ECO:0000256" key="9">
    <source>
        <dbReference type="ARBA" id="ARBA00048743"/>
    </source>
</evidence>
<feature type="binding site" evidence="11">
    <location>
        <begin position="11"/>
        <end position="18"/>
    </location>
    <ligand>
        <name>ATP</name>
        <dbReference type="ChEBI" id="CHEBI:30616"/>
    </ligand>
</feature>
<dbReference type="FunFam" id="3.40.50.300:FF:000225">
    <property type="entry name" value="Thymidylate kinase"/>
    <property type="match status" value="1"/>
</dbReference>
<evidence type="ECO:0000259" key="12">
    <source>
        <dbReference type="Pfam" id="PF02223"/>
    </source>
</evidence>
<dbReference type="InterPro" id="IPR039430">
    <property type="entry name" value="Thymidylate_kin-like_dom"/>
</dbReference>
<evidence type="ECO:0000256" key="5">
    <source>
        <dbReference type="ARBA" id="ARBA00022727"/>
    </source>
</evidence>
<feature type="domain" description="Thymidylate kinase-like" evidence="12">
    <location>
        <begin position="9"/>
        <end position="193"/>
    </location>
</feature>
<keyword evidence="5 11" id="KW-0545">Nucleotide biosynthesis</keyword>
<protein>
    <recommendedName>
        <fullName evidence="3 11">Thymidylate kinase</fullName>
        <ecNumber evidence="2 11">2.7.4.9</ecNumber>
    </recommendedName>
    <alternativeName>
        <fullName evidence="11">dTMP kinase</fullName>
    </alternativeName>
</protein>
<dbReference type="GO" id="GO:0004798">
    <property type="term" value="F:dTMP kinase activity"/>
    <property type="evidence" value="ECO:0007669"/>
    <property type="project" value="UniProtKB-UniRule"/>
</dbReference>
<dbReference type="GO" id="GO:0005524">
    <property type="term" value="F:ATP binding"/>
    <property type="evidence" value="ECO:0007669"/>
    <property type="project" value="UniProtKB-UniRule"/>
</dbReference>
<dbReference type="Gene3D" id="3.40.50.300">
    <property type="entry name" value="P-loop containing nucleotide triphosphate hydrolases"/>
    <property type="match status" value="1"/>
</dbReference>
<proteinExistence type="inferred from homology"/>
<comment type="catalytic activity">
    <reaction evidence="9 11">
        <text>dTMP + ATP = dTDP + ADP</text>
        <dbReference type="Rhea" id="RHEA:13517"/>
        <dbReference type="ChEBI" id="CHEBI:30616"/>
        <dbReference type="ChEBI" id="CHEBI:58369"/>
        <dbReference type="ChEBI" id="CHEBI:63528"/>
        <dbReference type="ChEBI" id="CHEBI:456216"/>
        <dbReference type="EC" id="2.7.4.9"/>
    </reaction>
</comment>
<dbReference type="GO" id="GO:0006227">
    <property type="term" value="P:dUDP biosynthetic process"/>
    <property type="evidence" value="ECO:0007669"/>
    <property type="project" value="TreeGrafter"/>
</dbReference>
<keyword evidence="8 11" id="KW-0067">ATP-binding</keyword>
<evidence type="ECO:0000256" key="3">
    <source>
        <dbReference type="ARBA" id="ARBA00017144"/>
    </source>
</evidence>
<dbReference type="CDD" id="cd01672">
    <property type="entry name" value="TMPK"/>
    <property type="match status" value="1"/>
</dbReference>
<name>A0A1I0BDP2_9FIRM</name>
<evidence type="ECO:0000313" key="13">
    <source>
        <dbReference type="EMBL" id="SET05066.1"/>
    </source>
</evidence>
<accession>A0A1I0BDP2</accession>
<evidence type="ECO:0000313" key="14">
    <source>
        <dbReference type="Proteomes" id="UP000243819"/>
    </source>
</evidence>
<evidence type="ECO:0000256" key="2">
    <source>
        <dbReference type="ARBA" id="ARBA00012980"/>
    </source>
</evidence>
<keyword evidence="4 11" id="KW-0808">Transferase</keyword>
<evidence type="ECO:0000256" key="6">
    <source>
        <dbReference type="ARBA" id="ARBA00022741"/>
    </source>
</evidence>